<feature type="signal peptide" evidence="1">
    <location>
        <begin position="1"/>
        <end position="23"/>
    </location>
</feature>
<dbReference type="SUPFAM" id="SSF100910">
    <property type="entry name" value="Chemosensory protein Csp2"/>
    <property type="match status" value="1"/>
</dbReference>
<reference evidence="2" key="2">
    <citation type="submission" date="2022-10" db="EMBL/GenBank/DDBJ databases">
        <authorList>
            <consortium name="ENA_rothamsted_submissions"/>
            <consortium name="culmorum"/>
            <person name="King R."/>
        </authorList>
    </citation>
    <scope>NUCLEOTIDE SEQUENCE</scope>
</reference>
<dbReference type="EMBL" id="OU895878">
    <property type="protein sequence ID" value="CAG9801812.1"/>
    <property type="molecule type" value="Genomic_DNA"/>
</dbReference>
<evidence type="ECO:0000313" key="2">
    <source>
        <dbReference type="EMBL" id="CAG9801812.1"/>
    </source>
</evidence>
<accession>A0A9N9WMT3</accession>
<dbReference type="Gene3D" id="1.10.2080.10">
    <property type="entry name" value="Insect odorant-binding protein A10/Ejaculatory bulb-specific protein 3"/>
    <property type="match status" value="1"/>
</dbReference>
<reference evidence="2" key="1">
    <citation type="submission" date="2022-01" db="EMBL/GenBank/DDBJ databases">
        <authorList>
            <person name="King R."/>
        </authorList>
    </citation>
    <scope>NUCLEOTIDE SEQUENCE</scope>
</reference>
<dbReference type="Proteomes" id="UP001153620">
    <property type="component" value="Chromosome 2"/>
</dbReference>
<gene>
    <name evidence="2" type="ORF">CHIRRI_LOCUS4733</name>
</gene>
<dbReference type="Pfam" id="PF03392">
    <property type="entry name" value="OS-D"/>
    <property type="match status" value="1"/>
</dbReference>
<keyword evidence="3" id="KW-1185">Reference proteome</keyword>
<evidence type="ECO:0000256" key="1">
    <source>
        <dbReference type="SAM" id="SignalP"/>
    </source>
</evidence>
<dbReference type="PANTHER" id="PTHR11257">
    <property type="entry name" value="CHEMOSENSORY PROTEIN-RELATED"/>
    <property type="match status" value="1"/>
</dbReference>
<dbReference type="PANTHER" id="PTHR11257:SF9">
    <property type="entry name" value="CHEMOSENSORY PROTEIN 13"/>
    <property type="match status" value="1"/>
</dbReference>
<sequence length="467" mass="52332">MSSTIFCLIIVAISLIQSAVIFAQDDEKNVYSKRYDNLDVETIFRSSRLLNNYVDCLLDKKPCPPEGKELKRILPQALKSKCSRCTKIQKAKALDVISRLYYQHPSIYLSLAERYDPTGEYTRNFEEWHEQSHLDKPSSQFSTNEVPQQSRIPSTWITKTTKRITLPPQTTTTRQTLRTLPTTSRLKILTTERPIVLPVIPTTQRSILPPQTLFTNEPRTTTARSIGSSTLGVIPIERKVEQLPIPNLSKQLQPPAIQQFAPPVQRFGTPDNQQFAPQNQQVPQFVNLPQAQPIPQFINQQALPQQPIIQTIPSTTSTDLPRVIITDPTTSSFRPIQQSTGNNVPSSGINAFTSVSTDGAFQTFPTAQIPLQSPPAPSVQVQITSISSNPVQQVPTFANFQPSFIAPTFGTPQAQNINNNVPSQPVSQIDPNFIDNFFVPRGGLIRRSVDQILDTTRGFMRAIFRIY</sequence>
<feature type="chain" id="PRO_5040167623" evidence="1">
    <location>
        <begin position="24"/>
        <end position="467"/>
    </location>
</feature>
<protein>
    <submittedName>
        <fullName evidence="2">Uncharacterized protein</fullName>
    </submittedName>
</protein>
<name>A0A9N9WMT3_9DIPT</name>
<organism evidence="2 3">
    <name type="scientific">Chironomus riparius</name>
    <dbReference type="NCBI Taxonomy" id="315576"/>
    <lineage>
        <taxon>Eukaryota</taxon>
        <taxon>Metazoa</taxon>
        <taxon>Ecdysozoa</taxon>
        <taxon>Arthropoda</taxon>
        <taxon>Hexapoda</taxon>
        <taxon>Insecta</taxon>
        <taxon>Pterygota</taxon>
        <taxon>Neoptera</taxon>
        <taxon>Endopterygota</taxon>
        <taxon>Diptera</taxon>
        <taxon>Nematocera</taxon>
        <taxon>Chironomoidea</taxon>
        <taxon>Chironomidae</taxon>
        <taxon>Chironominae</taxon>
        <taxon>Chironomus</taxon>
    </lineage>
</organism>
<dbReference type="OrthoDB" id="8052765at2759"/>
<proteinExistence type="predicted"/>
<dbReference type="InterPro" id="IPR036682">
    <property type="entry name" value="OS_D_A10/PebIII_sf"/>
</dbReference>
<evidence type="ECO:0000313" key="3">
    <source>
        <dbReference type="Proteomes" id="UP001153620"/>
    </source>
</evidence>
<dbReference type="InterPro" id="IPR005055">
    <property type="entry name" value="A10/PebIII"/>
</dbReference>
<dbReference type="AlphaFoldDB" id="A0A9N9WMT3"/>
<keyword evidence="1" id="KW-0732">Signal</keyword>